<protein>
    <submittedName>
        <fullName evidence="3">ATP-binding protein</fullName>
    </submittedName>
</protein>
<dbReference type="RefSeq" id="WP_070281263.1">
    <property type="nucleotide sequence ID" value="NZ_CP071520.1"/>
</dbReference>
<feature type="region of interest" description="Disordered" evidence="1">
    <location>
        <begin position="1"/>
        <end position="22"/>
    </location>
</feature>
<dbReference type="SMART" id="SM00382">
    <property type="entry name" value="AAA"/>
    <property type="match status" value="1"/>
</dbReference>
<dbReference type="Gene3D" id="3.40.50.300">
    <property type="entry name" value="P-loop containing nucleotide triphosphate hydrolases"/>
    <property type="match status" value="1"/>
</dbReference>
<keyword evidence="3" id="KW-0547">Nucleotide-binding</keyword>
<evidence type="ECO:0000256" key="1">
    <source>
        <dbReference type="SAM" id="MobiDB-lite"/>
    </source>
</evidence>
<sequence>MPDTYPERSDGGGVEPAAKRAPRTVEETGLPFLFLVELLVKILFLRGQIGLPALSTHVKLGAGVLEPLLTFMRAEKLCEARRNGGSGTDADLCYLLGDQGRLRAAEYMRRNAYSGPAPVTLADYSNQVLAQSVANMQVTRDDVQREFRDVVASSAVLDQLGAAMNSGRALFFHGPAGSGKSYLAERLNGLLSGAIALPHAVMVDGEVLPFLDPMLHTLSRGGLVPSDPRWVRAERPAVLTGGELTLDMLDLQFDHGNRLYQAPPHLKANNGIFVIDDLGRQRCSPVELMNRWIVPMARHIDYLSLHTGYKFPVPFDVIVVFSSNLAPQHLADDSFLRRIGYKIHVGPLSAYHYLAVFRSTCAQLGINFDEASYTYLLHLHSLYKRPLLACYPRDILAQICDQARYEDHPAQLSPEVLFWAWQNYFGSDDDLASTHTGPEAVQHKGEAK</sequence>
<dbReference type="AlphaFoldDB" id="A0AAJ4T4I2"/>
<dbReference type="InterPro" id="IPR003593">
    <property type="entry name" value="AAA+_ATPase"/>
</dbReference>
<organism evidence="3 4">
    <name type="scientific">Janthinobacterium lividum</name>
    <dbReference type="NCBI Taxonomy" id="29581"/>
    <lineage>
        <taxon>Bacteria</taxon>
        <taxon>Pseudomonadati</taxon>
        <taxon>Pseudomonadota</taxon>
        <taxon>Betaproteobacteria</taxon>
        <taxon>Burkholderiales</taxon>
        <taxon>Oxalobacteraceae</taxon>
        <taxon>Janthinobacterium</taxon>
    </lineage>
</organism>
<feature type="compositionally biased region" description="Basic and acidic residues" evidence="1">
    <location>
        <begin position="1"/>
        <end position="10"/>
    </location>
</feature>
<dbReference type="SUPFAM" id="SSF52540">
    <property type="entry name" value="P-loop containing nucleoside triphosphate hydrolases"/>
    <property type="match status" value="1"/>
</dbReference>
<evidence type="ECO:0000259" key="2">
    <source>
        <dbReference type="SMART" id="SM00382"/>
    </source>
</evidence>
<accession>A0AAJ4T4I2</accession>
<keyword evidence="3" id="KW-0067">ATP-binding</keyword>
<reference evidence="3 4" key="1">
    <citation type="submission" date="2021-03" db="EMBL/GenBank/DDBJ databases">
        <title>Draft genome sequence of Janthinobacterium sp. strain PLB02 isolated from infected primmorphs (Lubomirskia baicalensis).</title>
        <authorList>
            <person name="Chernogor L.I."/>
            <person name="Belikov S.I."/>
            <person name="Petrushin I.S."/>
        </authorList>
    </citation>
    <scope>NUCLEOTIDE SEQUENCE [LARGE SCALE GENOMIC DNA]</scope>
    <source>
        <strain evidence="3 4">PLB02</strain>
    </source>
</reference>
<dbReference type="InterPro" id="IPR027417">
    <property type="entry name" value="P-loop_NTPase"/>
</dbReference>
<name>A0AAJ4T4I2_9BURK</name>
<dbReference type="EMBL" id="CP071520">
    <property type="protein sequence ID" value="QSX95523.1"/>
    <property type="molecule type" value="Genomic_DNA"/>
</dbReference>
<proteinExistence type="predicted"/>
<dbReference type="GO" id="GO:0005524">
    <property type="term" value="F:ATP binding"/>
    <property type="evidence" value="ECO:0007669"/>
    <property type="project" value="UniProtKB-KW"/>
</dbReference>
<evidence type="ECO:0000313" key="4">
    <source>
        <dbReference type="Proteomes" id="UP000662821"/>
    </source>
</evidence>
<gene>
    <name evidence="3" type="ORF">J3P46_23110</name>
</gene>
<dbReference type="Proteomes" id="UP000662821">
    <property type="component" value="Chromosome"/>
</dbReference>
<evidence type="ECO:0000313" key="3">
    <source>
        <dbReference type="EMBL" id="QSX95523.1"/>
    </source>
</evidence>
<feature type="domain" description="AAA+ ATPase" evidence="2">
    <location>
        <begin position="166"/>
        <end position="349"/>
    </location>
</feature>